<feature type="compositionally biased region" description="Basic and acidic residues" evidence="1">
    <location>
        <begin position="30"/>
        <end position="45"/>
    </location>
</feature>
<feature type="compositionally biased region" description="Basic residues" evidence="1">
    <location>
        <begin position="283"/>
        <end position="302"/>
    </location>
</feature>
<organism evidence="2 3">
    <name type="scientific">Phaeovulum vinaykumarii</name>
    <dbReference type="NCBI Taxonomy" id="407234"/>
    <lineage>
        <taxon>Bacteria</taxon>
        <taxon>Pseudomonadati</taxon>
        <taxon>Pseudomonadota</taxon>
        <taxon>Alphaproteobacteria</taxon>
        <taxon>Rhodobacterales</taxon>
        <taxon>Paracoccaceae</taxon>
        <taxon>Phaeovulum</taxon>
    </lineage>
</organism>
<feature type="region of interest" description="Disordered" evidence="1">
    <location>
        <begin position="1"/>
        <end position="302"/>
    </location>
</feature>
<protein>
    <submittedName>
        <fullName evidence="2">Uncharacterized protein</fullName>
    </submittedName>
</protein>
<gene>
    <name evidence="2" type="ORF">SAMN05421795_101274</name>
</gene>
<dbReference type="EMBL" id="FTOM01000001">
    <property type="protein sequence ID" value="SIS51998.1"/>
    <property type="molecule type" value="Genomic_DNA"/>
</dbReference>
<keyword evidence="3" id="KW-1185">Reference proteome</keyword>
<dbReference type="AlphaFoldDB" id="A0A1N7JRL9"/>
<feature type="compositionally biased region" description="Low complexity" evidence="1">
    <location>
        <begin position="71"/>
        <end position="82"/>
    </location>
</feature>
<accession>A0A1N7JRL9</accession>
<evidence type="ECO:0000313" key="2">
    <source>
        <dbReference type="EMBL" id="SIS51998.1"/>
    </source>
</evidence>
<feature type="compositionally biased region" description="Basic and acidic residues" evidence="1">
    <location>
        <begin position="175"/>
        <end position="184"/>
    </location>
</feature>
<evidence type="ECO:0000313" key="3">
    <source>
        <dbReference type="Proteomes" id="UP000186098"/>
    </source>
</evidence>
<feature type="compositionally biased region" description="Pro residues" evidence="1">
    <location>
        <begin position="226"/>
        <end position="242"/>
    </location>
</feature>
<proteinExistence type="predicted"/>
<dbReference type="Proteomes" id="UP000186098">
    <property type="component" value="Unassembled WGS sequence"/>
</dbReference>
<name>A0A1N7JRL9_9RHOB</name>
<reference evidence="3" key="1">
    <citation type="submission" date="2017-01" db="EMBL/GenBank/DDBJ databases">
        <authorList>
            <person name="Varghese N."/>
            <person name="Submissions S."/>
        </authorList>
    </citation>
    <scope>NUCLEOTIDE SEQUENCE [LARGE SCALE GENOMIC DNA]</scope>
    <source>
        <strain evidence="3">DSM 18714</strain>
    </source>
</reference>
<dbReference type="STRING" id="407234.SAMN05421795_101274"/>
<sequence>MAGRRSQARVTRAPSWGRMARRNLCPGPDRTARAPRAPDEGEAQRPRPFRPAPRLSSLPRIATARAAPGDASSRSAPAAGNRAGRRDRSRDERPGRDRSRRDRSRRDWPRGEEHNETQPCVPARSARARPGVRPVPTPASPGRIGGKPPPGPGAPLCHMVFAGPPREPESQACPDHGRARHPDARASTNLPLSPAALADRPSGMSCTQAMRCRKDAGQRPSFPAVSPAPDPSGAPRCAPPPVARAVQSRPPSAGPPALGSTLPEPKGTGQRASSNPEALPARRERHCGRARRAPHHARQDRRPKHLTWCRLSSARAWRPALRSWQPVSTG</sequence>
<feature type="compositionally biased region" description="Basic and acidic residues" evidence="1">
    <location>
        <begin position="84"/>
        <end position="116"/>
    </location>
</feature>
<evidence type="ECO:0000256" key="1">
    <source>
        <dbReference type="SAM" id="MobiDB-lite"/>
    </source>
</evidence>